<keyword evidence="2" id="KW-0479">Metal-binding</keyword>
<keyword evidence="7" id="KW-0804">Transcription</keyword>
<gene>
    <name evidence="12" type="ORF">TanjilG_13961</name>
</gene>
<dbReference type="GO" id="GO:0010044">
    <property type="term" value="P:response to aluminum ion"/>
    <property type="evidence" value="ECO:0007669"/>
    <property type="project" value="InterPro"/>
</dbReference>
<evidence type="ECO:0000256" key="7">
    <source>
        <dbReference type="ARBA" id="ARBA00023163"/>
    </source>
</evidence>
<organism evidence="12 13">
    <name type="scientific">Lupinus angustifolius</name>
    <name type="common">Narrow-leaved blue lupine</name>
    <dbReference type="NCBI Taxonomy" id="3871"/>
    <lineage>
        <taxon>Eukaryota</taxon>
        <taxon>Viridiplantae</taxon>
        <taxon>Streptophyta</taxon>
        <taxon>Embryophyta</taxon>
        <taxon>Tracheophyta</taxon>
        <taxon>Spermatophyta</taxon>
        <taxon>Magnoliopsida</taxon>
        <taxon>eudicotyledons</taxon>
        <taxon>Gunneridae</taxon>
        <taxon>Pentapetalae</taxon>
        <taxon>rosids</taxon>
        <taxon>fabids</taxon>
        <taxon>Fabales</taxon>
        <taxon>Fabaceae</taxon>
        <taxon>Papilionoideae</taxon>
        <taxon>50 kb inversion clade</taxon>
        <taxon>genistoids sensu lato</taxon>
        <taxon>core genistoids</taxon>
        <taxon>Genisteae</taxon>
        <taxon>Lupinus</taxon>
    </lineage>
</organism>
<evidence type="ECO:0000256" key="1">
    <source>
        <dbReference type="ARBA" id="ARBA00004123"/>
    </source>
</evidence>
<dbReference type="GO" id="GO:0008270">
    <property type="term" value="F:zinc ion binding"/>
    <property type="evidence" value="ECO:0007669"/>
    <property type="project" value="UniProtKB-KW"/>
</dbReference>
<dbReference type="KEGG" id="lang:109343681"/>
<protein>
    <recommendedName>
        <fullName evidence="11">C2H2-type domain-containing protein</fullName>
    </recommendedName>
</protein>
<evidence type="ECO:0000313" key="13">
    <source>
        <dbReference type="Proteomes" id="UP000188354"/>
    </source>
</evidence>
<evidence type="ECO:0000256" key="10">
    <source>
        <dbReference type="SAM" id="MobiDB-lite"/>
    </source>
</evidence>
<evidence type="ECO:0000256" key="8">
    <source>
        <dbReference type="ARBA" id="ARBA00023242"/>
    </source>
</evidence>
<dbReference type="InterPro" id="IPR059161">
    <property type="entry name" value="Znf-C2H2_STOP1/2_3rd"/>
</dbReference>
<evidence type="ECO:0000313" key="12">
    <source>
        <dbReference type="EMBL" id="OIW15034.1"/>
    </source>
</evidence>
<dbReference type="SUPFAM" id="SSF57667">
    <property type="entry name" value="beta-beta-alpha zinc fingers"/>
    <property type="match status" value="1"/>
</dbReference>
<dbReference type="Gene3D" id="3.30.160.60">
    <property type="entry name" value="Classic Zinc Finger"/>
    <property type="match status" value="1"/>
</dbReference>
<dbReference type="PROSITE" id="PS00028">
    <property type="entry name" value="ZINC_FINGER_C2H2_1"/>
    <property type="match status" value="1"/>
</dbReference>
<dbReference type="STRING" id="3871.A0A1J7I8W6"/>
<name>A0A1J7I8W6_LUPAN</name>
<keyword evidence="6" id="KW-0805">Transcription regulation</keyword>
<dbReference type="PROSITE" id="PS50157">
    <property type="entry name" value="ZINC_FINGER_C2H2_2"/>
    <property type="match status" value="1"/>
</dbReference>
<dbReference type="OMA" id="DDYCLRE"/>
<keyword evidence="3" id="KW-0677">Repeat</keyword>
<evidence type="ECO:0000256" key="4">
    <source>
        <dbReference type="ARBA" id="ARBA00022771"/>
    </source>
</evidence>
<dbReference type="InterPro" id="IPR058196">
    <property type="entry name" value="zf-C2H2_STOP1/2_C"/>
</dbReference>
<dbReference type="GO" id="GO:0010447">
    <property type="term" value="P:response to acidic pH"/>
    <property type="evidence" value="ECO:0007669"/>
    <property type="project" value="InterPro"/>
</dbReference>
<dbReference type="Proteomes" id="UP000188354">
    <property type="component" value="Chromosome LG03"/>
</dbReference>
<dbReference type="InterPro" id="IPR013087">
    <property type="entry name" value="Znf_C2H2_type"/>
</dbReference>
<keyword evidence="13" id="KW-1185">Reference proteome</keyword>
<feature type="domain" description="C2H2-type" evidence="11">
    <location>
        <begin position="145"/>
        <end position="172"/>
    </location>
</feature>
<dbReference type="PANTHER" id="PTHR46352:SF14">
    <property type="entry name" value="PROTEIN SENSITIVE TO PROTON RHIZOTOXICITY 2-LIKE"/>
    <property type="match status" value="1"/>
</dbReference>
<keyword evidence="8" id="KW-0539">Nucleus</keyword>
<accession>A0A1J7I8W6</accession>
<dbReference type="InterPro" id="IPR036236">
    <property type="entry name" value="Znf_C2H2_sf"/>
</dbReference>
<dbReference type="OrthoDB" id="8113227at2759"/>
<evidence type="ECO:0000256" key="2">
    <source>
        <dbReference type="ARBA" id="ARBA00022723"/>
    </source>
</evidence>
<dbReference type="Pfam" id="PF23118">
    <property type="entry name" value="zf-C2H2_STOP2_C"/>
    <property type="match status" value="1"/>
</dbReference>
<reference evidence="12 13" key="1">
    <citation type="journal article" date="2017" name="Plant Biotechnol. J.">
        <title>A comprehensive draft genome sequence for lupin (Lupinus angustifolius), an emerging health food: insights into plant-microbe interactions and legume evolution.</title>
        <authorList>
            <person name="Hane J.K."/>
            <person name="Ming Y."/>
            <person name="Kamphuis L.G."/>
            <person name="Nelson M.N."/>
            <person name="Garg G."/>
            <person name="Atkins C.A."/>
            <person name="Bayer P.E."/>
            <person name="Bravo A."/>
            <person name="Bringans S."/>
            <person name="Cannon S."/>
            <person name="Edwards D."/>
            <person name="Foley R."/>
            <person name="Gao L.L."/>
            <person name="Harrison M.J."/>
            <person name="Huang W."/>
            <person name="Hurgobin B."/>
            <person name="Li S."/>
            <person name="Liu C.W."/>
            <person name="McGrath A."/>
            <person name="Morahan G."/>
            <person name="Murray J."/>
            <person name="Weller J."/>
            <person name="Jian J."/>
            <person name="Singh K.B."/>
        </authorList>
    </citation>
    <scope>NUCLEOTIDE SEQUENCE [LARGE SCALE GENOMIC DNA]</scope>
    <source>
        <strain evidence="13">cv. Tanjil</strain>
        <tissue evidence="12">Whole plant</tissue>
    </source>
</reference>
<dbReference type="InterPro" id="IPR044300">
    <property type="entry name" value="STOP1/2"/>
</dbReference>
<evidence type="ECO:0000259" key="11">
    <source>
        <dbReference type="PROSITE" id="PS50157"/>
    </source>
</evidence>
<dbReference type="EMBL" id="CM007363">
    <property type="protein sequence ID" value="OIW15034.1"/>
    <property type="molecule type" value="Genomic_DNA"/>
</dbReference>
<sequence>MQSPNSLIPLFQTHDPDPNPNPSNRVPLHNLFIIKTRLDSLHHFLSHSINTHTLLTNHQLTSVSNDVVSSIHQLIVNGAALISVDAKLPDPPEAPVTKPILDKGKNLKIEVHDENGVEDFDGGGGGGDCEIVELDAVELLAEHTHFCEICGKGFRRDANLRMHMRAHGNKFKTPEALAKPLPTEDEGSVSSTRRRGVATQFSCPFEGCNRNKGHKKFKALKSIVCVKNHFKRSHCPKMYSCNRCHKKNFSVLSDLRSHMKQCGECSKWKCSCGTTFSRKDKLFGHIALFEGHMPALAVDDVEKGKKSAIAVAVEVDEDPMLINDFEFTEFGNCFVDDFDGDRFFDDLDKLDSFTSLDLPSI</sequence>
<dbReference type="FunFam" id="3.30.160.60:FF:000100">
    <property type="entry name" value="Zinc finger 45-like"/>
    <property type="match status" value="1"/>
</dbReference>
<evidence type="ECO:0000256" key="3">
    <source>
        <dbReference type="ARBA" id="ARBA00022737"/>
    </source>
</evidence>
<dbReference type="SMART" id="SM00355">
    <property type="entry name" value="ZnF_C2H2"/>
    <property type="match status" value="3"/>
</dbReference>
<dbReference type="Gramene" id="OIW15034">
    <property type="protein sequence ID" value="OIW15034"/>
    <property type="gene ID" value="TanjilG_13961"/>
</dbReference>
<comment type="subcellular location">
    <subcellularLocation>
        <location evidence="1">Nucleus</location>
    </subcellularLocation>
</comment>
<dbReference type="AlphaFoldDB" id="A0A1J7I8W6"/>
<keyword evidence="5" id="KW-0862">Zinc</keyword>
<evidence type="ECO:0000256" key="6">
    <source>
        <dbReference type="ARBA" id="ARBA00023015"/>
    </source>
</evidence>
<evidence type="ECO:0000256" key="9">
    <source>
        <dbReference type="PROSITE-ProRule" id="PRU00042"/>
    </source>
</evidence>
<evidence type="ECO:0000256" key="5">
    <source>
        <dbReference type="ARBA" id="ARBA00022833"/>
    </source>
</evidence>
<feature type="region of interest" description="Disordered" evidence="10">
    <location>
        <begin position="1"/>
        <end position="24"/>
    </location>
</feature>
<proteinExistence type="predicted"/>
<dbReference type="PANTHER" id="PTHR46352">
    <property type="entry name" value="PROTEIN SENSITIVE TO PROTON RHIZOTOXICITY 1"/>
    <property type="match status" value="1"/>
</dbReference>
<keyword evidence="4 9" id="KW-0863">Zinc-finger</keyword>
<dbReference type="Pfam" id="PF23115">
    <property type="entry name" value="zf-C2H2_STOP2_3rd"/>
    <property type="match status" value="1"/>
</dbReference>